<feature type="transmembrane region" description="Helical" evidence="1">
    <location>
        <begin position="12"/>
        <end position="32"/>
    </location>
</feature>
<accession>A0AAN7XJB5</accession>
<evidence type="ECO:0000256" key="1">
    <source>
        <dbReference type="SAM" id="Phobius"/>
    </source>
</evidence>
<proteinExistence type="predicted"/>
<protein>
    <recommendedName>
        <fullName evidence="2">Immunoglobulin domain-containing protein</fullName>
    </recommendedName>
</protein>
<evidence type="ECO:0000259" key="2">
    <source>
        <dbReference type="SMART" id="SM00409"/>
    </source>
</evidence>
<dbReference type="Gene3D" id="2.60.40.10">
    <property type="entry name" value="Immunoglobulins"/>
    <property type="match status" value="1"/>
</dbReference>
<dbReference type="InterPro" id="IPR013783">
    <property type="entry name" value="Ig-like_fold"/>
</dbReference>
<feature type="domain" description="Immunoglobulin" evidence="2">
    <location>
        <begin position="34"/>
        <end position="143"/>
    </location>
</feature>
<comment type="caution">
    <text evidence="3">The sequence shown here is derived from an EMBL/GenBank/DDBJ whole genome shotgun (WGS) entry which is preliminary data.</text>
</comment>
<dbReference type="Proteomes" id="UP001346869">
    <property type="component" value="Unassembled WGS sequence"/>
</dbReference>
<keyword evidence="4" id="KW-1185">Reference proteome</keyword>
<dbReference type="SUPFAM" id="SSF48726">
    <property type="entry name" value="Immunoglobulin"/>
    <property type="match status" value="1"/>
</dbReference>
<reference evidence="3 4" key="1">
    <citation type="journal article" date="2023" name="Genes (Basel)">
        <title>Chromosome-Level Genome Assembly and Circadian Gene Repertoire of the Patagonia Blennie Eleginops maclovinus-The Closest Ancestral Proxy of Antarctic Cryonotothenioids.</title>
        <authorList>
            <person name="Cheng C.C."/>
            <person name="Rivera-Colon A.G."/>
            <person name="Minhas B.F."/>
            <person name="Wilson L."/>
            <person name="Rayamajhi N."/>
            <person name="Vargas-Chacoff L."/>
            <person name="Catchen J.M."/>
        </authorList>
    </citation>
    <scope>NUCLEOTIDE SEQUENCE [LARGE SCALE GENOMIC DNA]</scope>
    <source>
        <strain evidence="3">JMC-PN-2008</strain>
    </source>
</reference>
<keyword evidence="1" id="KW-1133">Transmembrane helix</keyword>
<evidence type="ECO:0000313" key="4">
    <source>
        <dbReference type="Proteomes" id="UP001346869"/>
    </source>
</evidence>
<gene>
    <name evidence="3" type="ORF">PBY51_017445</name>
</gene>
<feature type="transmembrane region" description="Helical" evidence="1">
    <location>
        <begin position="244"/>
        <end position="268"/>
    </location>
</feature>
<dbReference type="InterPro" id="IPR003599">
    <property type="entry name" value="Ig_sub"/>
</dbReference>
<dbReference type="InterPro" id="IPR036179">
    <property type="entry name" value="Ig-like_dom_sf"/>
</dbReference>
<keyword evidence="1" id="KW-0812">Transmembrane</keyword>
<keyword evidence="1" id="KW-0472">Membrane</keyword>
<dbReference type="EMBL" id="JAUZQC010000012">
    <property type="protein sequence ID" value="KAK5862012.1"/>
    <property type="molecule type" value="Genomic_DNA"/>
</dbReference>
<evidence type="ECO:0000313" key="3">
    <source>
        <dbReference type="EMBL" id="KAK5862012.1"/>
    </source>
</evidence>
<reference evidence="3 4" key="2">
    <citation type="journal article" date="2023" name="Mol. Biol. Evol.">
        <title>Genomics of Secondarily Temperate Adaptation in the Only Non-Antarctic Icefish.</title>
        <authorList>
            <person name="Rivera-Colon A.G."/>
            <person name="Rayamajhi N."/>
            <person name="Minhas B.F."/>
            <person name="Madrigal G."/>
            <person name="Bilyk K.T."/>
            <person name="Yoon V."/>
            <person name="Hune M."/>
            <person name="Gregory S."/>
            <person name="Cheng C.H.C."/>
            <person name="Catchen J.M."/>
        </authorList>
    </citation>
    <scope>NUCLEOTIDE SEQUENCE [LARGE SCALE GENOMIC DNA]</scope>
    <source>
        <strain evidence="3">JMC-PN-2008</strain>
    </source>
</reference>
<dbReference type="SMART" id="SM00409">
    <property type="entry name" value="IG"/>
    <property type="match status" value="1"/>
</dbReference>
<sequence length="270" mass="31112">MHHTFKVTKWGWTQWLFLYFMVSGTYSLITVYQPPVLPAALGYDIIMPCELRLTHDERMDTIPVLYWMYLTEDGTDEIVVWSQVENYSGRTECLNNNQNSSNKSILFKNVQWADSGRYLCKLSIIKRNKSFRNKGNKTLLMVYDTIIFNPTSHNDSLLHCRVNVTRSKGFALSIVQDGIKLQPVGFAPDDADAALPFISLYETVPLRRKGEYECQLHLNKDLVTKSIFDYQPPEPNVMLPPEPWFLYAGLLLVPFTILLALVTALLVYRC</sequence>
<organism evidence="3 4">
    <name type="scientific">Eleginops maclovinus</name>
    <name type="common">Patagonian blennie</name>
    <name type="synonym">Eleginus maclovinus</name>
    <dbReference type="NCBI Taxonomy" id="56733"/>
    <lineage>
        <taxon>Eukaryota</taxon>
        <taxon>Metazoa</taxon>
        <taxon>Chordata</taxon>
        <taxon>Craniata</taxon>
        <taxon>Vertebrata</taxon>
        <taxon>Euteleostomi</taxon>
        <taxon>Actinopterygii</taxon>
        <taxon>Neopterygii</taxon>
        <taxon>Teleostei</taxon>
        <taxon>Neoteleostei</taxon>
        <taxon>Acanthomorphata</taxon>
        <taxon>Eupercaria</taxon>
        <taxon>Perciformes</taxon>
        <taxon>Notothenioidei</taxon>
        <taxon>Eleginopidae</taxon>
        <taxon>Eleginops</taxon>
    </lineage>
</organism>
<dbReference type="AlphaFoldDB" id="A0AAN7XJB5"/>
<dbReference type="InterPro" id="IPR013106">
    <property type="entry name" value="Ig_V-set"/>
</dbReference>
<dbReference type="Pfam" id="PF07686">
    <property type="entry name" value="V-set"/>
    <property type="match status" value="1"/>
</dbReference>
<name>A0AAN7XJB5_ELEMC</name>